<dbReference type="CDD" id="cd02516">
    <property type="entry name" value="CDP-ME_synthetase"/>
    <property type="match status" value="1"/>
</dbReference>
<dbReference type="GO" id="GO:0050518">
    <property type="term" value="F:2-C-methyl-D-erythritol 4-phosphate cytidylyltransferase activity"/>
    <property type="evidence" value="ECO:0007669"/>
    <property type="project" value="UniProtKB-EC"/>
</dbReference>
<dbReference type="PROSITE" id="PS01295">
    <property type="entry name" value="ISPD"/>
    <property type="match status" value="1"/>
</dbReference>
<proteinExistence type="inferred from homology"/>
<dbReference type="InterPro" id="IPR050088">
    <property type="entry name" value="IspD/TarI_cytidylyltransf_bact"/>
</dbReference>
<evidence type="ECO:0000313" key="9">
    <source>
        <dbReference type="EMBL" id="SES22091.1"/>
    </source>
</evidence>
<comment type="catalytic activity">
    <reaction evidence="1">
        <text>2-C-methyl-D-erythritol 4-phosphate + CTP + H(+) = 4-CDP-2-C-methyl-D-erythritol + diphosphate</text>
        <dbReference type="Rhea" id="RHEA:13429"/>
        <dbReference type="ChEBI" id="CHEBI:15378"/>
        <dbReference type="ChEBI" id="CHEBI:33019"/>
        <dbReference type="ChEBI" id="CHEBI:37563"/>
        <dbReference type="ChEBI" id="CHEBI:57823"/>
        <dbReference type="ChEBI" id="CHEBI:58262"/>
        <dbReference type="EC" id="2.7.7.60"/>
    </reaction>
</comment>
<evidence type="ECO:0000256" key="2">
    <source>
        <dbReference type="ARBA" id="ARBA00004787"/>
    </source>
</evidence>
<gene>
    <name evidence="9" type="ORF">SAMN05216199_2391</name>
</gene>
<keyword evidence="7 9" id="KW-0548">Nucleotidyltransferase</keyword>
<accession>A0A1H9VKP7</accession>
<evidence type="ECO:0000256" key="8">
    <source>
        <dbReference type="ARBA" id="ARBA00023229"/>
    </source>
</evidence>
<dbReference type="Proteomes" id="UP000199019">
    <property type="component" value="Unassembled WGS sequence"/>
</dbReference>
<keyword evidence="8" id="KW-0414">Isoprene biosynthesis</keyword>
<evidence type="ECO:0000256" key="3">
    <source>
        <dbReference type="ARBA" id="ARBA00009789"/>
    </source>
</evidence>
<dbReference type="InterPro" id="IPR034683">
    <property type="entry name" value="IspD/TarI"/>
</dbReference>
<dbReference type="InterPro" id="IPR018294">
    <property type="entry name" value="ISPD_synthase_CS"/>
</dbReference>
<dbReference type="STRING" id="587636.SAMN05216199_2391"/>
<comment type="pathway">
    <text evidence="2">Isoprenoid biosynthesis; isopentenyl diphosphate biosynthesis via DXP pathway; isopentenyl diphosphate from 1-deoxy-D-xylulose 5-phosphate: step 2/6.</text>
</comment>
<dbReference type="NCBIfam" id="TIGR00453">
    <property type="entry name" value="ispD"/>
    <property type="match status" value="1"/>
</dbReference>
<evidence type="ECO:0000256" key="6">
    <source>
        <dbReference type="ARBA" id="ARBA00022679"/>
    </source>
</evidence>
<evidence type="ECO:0000256" key="4">
    <source>
        <dbReference type="ARBA" id="ARBA00012526"/>
    </source>
</evidence>
<evidence type="ECO:0000256" key="1">
    <source>
        <dbReference type="ARBA" id="ARBA00001282"/>
    </source>
</evidence>
<dbReference type="InterPro" id="IPR001228">
    <property type="entry name" value="IspD"/>
</dbReference>
<name>A0A1H9VKP7_9MICO</name>
<dbReference type="EC" id="2.7.7.60" evidence="4"/>
<dbReference type="InterPro" id="IPR029044">
    <property type="entry name" value="Nucleotide-diphossugar_trans"/>
</dbReference>
<dbReference type="UniPathway" id="UPA00056">
    <property type="reaction ID" value="UER00093"/>
</dbReference>
<keyword evidence="6 9" id="KW-0808">Transferase</keyword>
<comment type="similarity">
    <text evidence="3">Belongs to the IspD/TarI cytidylyltransferase family. IspD subfamily.</text>
</comment>
<reference evidence="10" key="1">
    <citation type="submission" date="2016-10" db="EMBL/GenBank/DDBJ databases">
        <authorList>
            <person name="Varghese N."/>
            <person name="Submissions S."/>
        </authorList>
    </citation>
    <scope>NUCLEOTIDE SEQUENCE [LARGE SCALE GENOMIC DNA]</scope>
    <source>
        <strain evidence="10">CGMCC 1.6963</strain>
    </source>
</reference>
<dbReference type="SUPFAM" id="SSF53448">
    <property type="entry name" value="Nucleotide-diphospho-sugar transferases"/>
    <property type="match status" value="1"/>
</dbReference>
<evidence type="ECO:0000256" key="7">
    <source>
        <dbReference type="ARBA" id="ARBA00022695"/>
    </source>
</evidence>
<dbReference type="AlphaFoldDB" id="A0A1H9VKP7"/>
<organism evidence="9 10">
    <name type="scientific">Pedococcus cremeus</name>
    <dbReference type="NCBI Taxonomy" id="587636"/>
    <lineage>
        <taxon>Bacteria</taxon>
        <taxon>Bacillati</taxon>
        <taxon>Actinomycetota</taxon>
        <taxon>Actinomycetes</taxon>
        <taxon>Micrococcales</taxon>
        <taxon>Intrasporangiaceae</taxon>
        <taxon>Pedococcus</taxon>
    </lineage>
</organism>
<keyword evidence="10" id="KW-1185">Reference proteome</keyword>
<dbReference type="PANTHER" id="PTHR32125">
    <property type="entry name" value="2-C-METHYL-D-ERYTHRITOL 4-PHOSPHATE CYTIDYLYLTRANSFERASE, CHLOROPLASTIC"/>
    <property type="match status" value="1"/>
</dbReference>
<dbReference type="EMBL" id="FOHB01000004">
    <property type="protein sequence ID" value="SES22091.1"/>
    <property type="molecule type" value="Genomic_DNA"/>
</dbReference>
<dbReference type="Pfam" id="PF01128">
    <property type="entry name" value="IspD"/>
    <property type="match status" value="1"/>
</dbReference>
<evidence type="ECO:0000256" key="5">
    <source>
        <dbReference type="ARBA" id="ARBA00019056"/>
    </source>
</evidence>
<protein>
    <recommendedName>
        <fullName evidence="5">2-C-methyl-D-erythritol 4-phosphate cytidylyltransferase</fullName>
        <ecNumber evidence="4">2.7.7.60</ecNumber>
    </recommendedName>
</protein>
<dbReference type="Gene3D" id="3.90.550.10">
    <property type="entry name" value="Spore Coat Polysaccharide Biosynthesis Protein SpsA, Chain A"/>
    <property type="match status" value="1"/>
</dbReference>
<sequence>MTLNGEPLLGHALSRVLAVRAVGHVVVVAPRSHLAAARAVADATGRPEVVDVVPGGRERTESVAAGLAALRPDDEVVLVHDAARALAPPELFEEVVAAVRSGSPAVVPGLPVVDTIKAVGAGEVVEGTPDRSRLRAVQTPQGFTRALLERAHASGASASDDAGLAERIGAHVRVVPGDQRAMKVTTPHDLAVAALFLGEEQADRLSPSPQQA</sequence>
<dbReference type="PANTHER" id="PTHR32125:SF4">
    <property type="entry name" value="2-C-METHYL-D-ERYTHRITOL 4-PHOSPHATE CYTIDYLYLTRANSFERASE, CHLOROPLASTIC"/>
    <property type="match status" value="1"/>
</dbReference>
<evidence type="ECO:0000313" key="10">
    <source>
        <dbReference type="Proteomes" id="UP000199019"/>
    </source>
</evidence>
<dbReference type="GO" id="GO:0019288">
    <property type="term" value="P:isopentenyl diphosphate biosynthetic process, methylerythritol 4-phosphate pathway"/>
    <property type="evidence" value="ECO:0007669"/>
    <property type="project" value="UniProtKB-UniPathway"/>
</dbReference>